<dbReference type="InterPro" id="IPR050644">
    <property type="entry name" value="PG_Glycine_Bridge_Synth"/>
</dbReference>
<evidence type="ECO:0000313" key="7">
    <source>
        <dbReference type="EMBL" id="SER95062.1"/>
    </source>
</evidence>
<evidence type="ECO:0000256" key="3">
    <source>
        <dbReference type="ARBA" id="ARBA00022960"/>
    </source>
</evidence>
<evidence type="ECO:0000256" key="6">
    <source>
        <dbReference type="ARBA" id="ARBA00023316"/>
    </source>
</evidence>
<dbReference type="SUPFAM" id="SSF55729">
    <property type="entry name" value="Acyl-CoA N-acyltransferases (Nat)"/>
    <property type="match status" value="2"/>
</dbReference>
<dbReference type="PROSITE" id="PS51191">
    <property type="entry name" value="FEMABX"/>
    <property type="match status" value="1"/>
</dbReference>
<keyword evidence="2" id="KW-0808">Transferase</keyword>
<dbReference type="PANTHER" id="PTHR36174:SF1">
    <property type="entry name" value="LIPID II:GLYCINE GLYCYLTRANSFERASE"/>
    <property type="match status" value="1"/>
</dbReference>
<dbReference type="OrthoDB" id="2173585at2"/>
<keyword evidence="6" id="KW-0961">Cell wall biogenesis/degradation</keyword>
<dbReference type="GO" id="GO:0009252">
    <property type="term" value="P:peptidoglycan biosynthetic process"/>
    <property type="evidence" value="ECO:0007669"/>
    <property type="project" value="UniProtKB-KW"/>
</dbReference>
<dbReference type="Pfam" id="PF02388">
    <property type="entry name" value="FemAB"/>
    <property type="match status" value="1"/>
</dbReference>
<sequence>MYTFKVGIDPKEHDDFVKSNPLCNLLQSSSWAKVKYNWESEIVGVYQDGQLVASSLVLIKLLPLKFTMFYTPRGPVMDYKNRELVEFFMKNLKKFAKTKHCLFIKSDPSIHYNDYKVTEQNDDHYDVTEEMDNIAYAGGKHKSFATNISENIQPRYQANVYKSETFEEDLPRHTRRLLKDAQKRGVHVSVTGAERLDEFSDVVELTEERKGVNLRNREYFKHLMETYGDDAFLFLGEVNLDDKLNEFTADLEAIEKEIAETPENARKKLNRLNDQKKSVSKYIQEFTAFKETYPTNVVIAGVLSIKFGNTMEMLYAGMNDDFKKFYPQYMIYVENMNFAFDRGCEWCNMGGVQGDLNDGLTKFKSNFNPMINEFIGEFDFPVNKLLYGLSEWAYALRKKRRSNTE</sequence>
<keyword evidence="5" id="KW-0012">Acyltransferase</keyword>
<name>A0A1H9TCW6_9LACT</name>
<dbReference type="PANTHER" id="PTHR36174">
    <property type="entry name" value="LIPID II:GLYCINE GLYCYLTRANSFERASE"/>
    <property type="match status" value="1"/>
</dbReference>
<evidence type="ECO:0000256" key="2">
    <source>
        <dbReference type="ARBA" id="ARBA00022679"/>
    </source>
</evidence>
<protein>
    <submittedName>
        <fullName evidence="7">Serine/alanine adding enzyme</fullName>
    </submittedName>
</protein>
<dbReference type="InterPro" id="IPR003447">
    <property type="entry name" value="FEMABX"/>
</dbReference>
<dbReference type="Gene3D" id="1.20.58.90">
    <property type="match status" value="1"/>
</dbReference>
<dbReference type="Gene3D" id="3.40.630.30">
    <property type="match status" value="2"/>
</dbReference>
<dbReference type="EMBL" id="FOHA01000012">
    <property type="protein sequence ID" value="SER95062.1"/>
    <property type="molecule type" value="Genomic_DNA"/>
</dbReference>
<accession>A0A1H9TCW6</accession>
<dbReference type="AlphaFoldDB" id="A0A1H9TCW6"/>
<organism evidence="7 8">
    <name type="scientific">Isobaculum melis</name>
    <dbReference type="NCBI Taxonomy" id="142588"/>
    <lineage>
        <taxon>Bacteria</taxon>
        <taxon>Bacillati</taxon>
        <taxon>Bacillota</taxon>
        <taxon>Bacilli</taxon>
        <taxon>Lactobacillales</taxon>
        <taxon>Carnobacteriaceae</taxon>
        <taxon>Isobaculum</taxon>
    </lineage>
</organism>
<dbReference type="STRING" id="142588.SAMN04488559_11255"/>
<keyword evidence="4" id="KW-0573">Peptidoglycan synthesis</keyword>
<comment type="similarity">
    <text evidence="1">Belongs to the FemABX family.</text>
</comment>
<dbReference type="InterPro" id="IPR016181">
    <property type="entry name" value="Acyl_CoA_acyltransferase"/>
</dbReference>
<dbReference type="GO" id="GO:0008360">
    <property type="term" value="P:regulation of cell shape"/>
    <property type="evidence" value="ECO:0007669"/>
    <property type="project" value="UniProtKB-KW"/>
</dbReference>
<keyword evidence="8" id="KW-1185">Reference proteome</keyword>
<proteinExistence type="inferred from homology"/>
<evidence type="ECO:0000256" key="5">
    <source>
        <dbReference type="ARBA" id="ARBA00023315"/>
    </source>
</evidence>
<keyword evidence="3" id="KW-0133">Cell shape</keyword>
<evidence type="ECO:0000256" key="4">
    <source>
        <dbReference type="ARBA" id="ARBA00022984"/>
    </source>
</evidence>
<dbReference type="Proteomes" id="UP000198948">
    <property type="component" value="Unassembled WGS sequence"/>
</dbReference>
<reference evidence="7 8" key="1">
    <citation type="submission" date="2016-10" db="EMBL/GenBank/DDBJ databases">
        <authorList>
            <person name="de Groot N.N."/>
        </authorList>
    </citation>
    <scope>NUCLEOTIDE SEQUENCE [LARGE SCALE GENOMIC DNA]</scope>
    <source>
        <strain evidence="7 8">DSM 13760</strain>
    </source>
</reference>
<gene>
    <name evidence="7" type="ORF">SAMN04488559_11255</name>
</gene>
<evidence type="ECO:0000256" key="1">
    <source>
        <dbReference type="ARBA" id="ARBA00009943"/>
    </source>
</evidence>
<dbReference type="RefSeq" id="WP_092652837.1">
    <property type="nucleotide sequence ID" value="NZ_FOHA01000012.1"/>
</dbReference>
<dbReference type="GO" id="GO:0016755">
    <property type="term" value="F:aminoacyltransferase activity"/>
    <property type="evidence" value="ECO:0007669"/>
    <property type="project" value="InterPro"/>
</dbReference>
<evidence type="ECO:0000313" key="8">
    <source>
        <dbReference type="Proteomes" id="UP000198948"/>
    </source>
</evidence>
<dbReference type="GO" id="GO:0071555">
    <property type="term" value="P:cell wall organization"/>
    <property type="evidence" value="ECO:0007669"/>
    <property type="project" value="UniProtKB-KW"/>
</dbReference>